<dbReference type="STRING" id="312017.Q237T0"/>
<feature type="coiled-coil region" evidence="1">
    <location>
        <begin position="945"/>
        <end position="975"/>
    </location>
</feature>
<dbReference type="PROSITE" id="PS50042">
    <property type="entry name" value="CNMP_BINDING_3"/>
    <property type="match status" value="2"/>
</dbReference>
<feature type="compositionally biased region" description="Polar residues" evidence="2">
    <location>
        <begin position="1461"/>
        <end position="1474"/>
    </location>
</feature>
<gene>
    <name evidence="4" type="ORF">TTHERM_00320050</name>
</gene>
<dbReference type="OrthoDB" id="421051at2759"/>
<dbReference type="EMBL" id="GG662743">
    <property type="protein sequence ID" value="EAR92661.2"/>
    <property type="molecule type" value="Genomic_DNA"/>
</dbReference>
<feature type="region of interest" description="Disordered" evidence="2">
    <location>
        <begin position="1387"/>
        <end position="1428"/>
    </location>
</feature>
<dbReference type="GeneID" id="7825082"/>
<dbReference type="Proteomes" id="UP000009168">
    <property type="component" value="Unassembled WGS sequence"/>
</dbReference>
<feature type="region of interest" description="Disordered" evidence="2">
    <location>
        <begin position="772"/>
        <end position="795"/>
    </location>
</feature>
<proteinExistence type="predicted"/>
<evidence type="ECO:0000313" key="4">
    <source>
        <dbReference type="EMBL" id="EAR92661.2"/>
    </source>
</evidence>
<feature type="compositionally biased region" description="Polar residues" evidence="2">
    <location>
        <begin position="1397"/>
        <end position="1428"/>
    </location>
</feature>
<evidence type="ECO:0000259" key="3">
    <source>
        <dbReference type="PROSITE" id="PS50042"/>
    </source>
</evidence>
<feature type="coiled-coil region" evidence="1">
    <location>
        <begin position="582"/>
        <end position="653"/>
    </location>
</feature>
<dbReference type="InterPro" id="IPR000595">
    <property type="entry name" value="cNMP-bd_dom"/>
</dbReference>
<feature type="domain" description="Cyclic nucleotide-binding" evidence="3">
    <location>
        <begin position="63"/>
        <end position="102"/>
    </location>
</feature>
<feature type="compositionally biased region" description="Polar residues" evidence="2">
    <location>
        <begin position="506"/>
        <end position="523"/>
    </location>
</feature>
<dbReference type="Pfam" id="PF00027">
    <property type="entry name" value="cNMP_binding"/>
    <property type="match status" value="1"/>
</dbReference>
<dbReference type="SUPFAM" id="SSF51206">
    <property type="entry name" value="cAMP-binding domain-like"/>
    <property type="match status" value="2"/>
</dbReference>
<organism evidence="4 5">
    <name type="scientific">Tetrahymena thermophila (strain SB210)</name>
    <dbReference type="NCBI Taxonomy" id="312017"/>
    <lineage>
        <taxon>Eukaryota</taxon>
        <taxon>Sar</taxon>
        <taxon>Alveolata</taxon>
        <taxon>Ciliophora</taxon>
        <taxon>Intramacronucleata</taxon>
        <taxon>Oligohymenophorea</taxon>
        <taxon>Hymenostomatida</taxon>
        <taxon>Tetrahymenina</taxon>
        <taxon>Tetrahymenidae</taxon>
        <taxon>Tetrahymena</taxon>
    </lineage>
</organism>
<dbReference type="Gene3D" id="2.60.120.10">
    <property type="entry name" value="Jelly Rolls"/>
    <property type="match status" value="2"/>
</dbReference>
<dbReference type="InterPro" id="IPR018490">
    <property type="entry name" value="cNMP-bd_dom_sf"/>
</dbReference>
<protein>
    <submittedName>
        <fullName evidence="4">Cyclic nucleotide-binding domain protein</fullName>
    </submittedName>
</protein>
<dbReference type="RefSeq" id="XP_001012906.2">
    <property type="nucleotide sequence ID" value="XM_001012906.2"/>
</dbReference>
<accession>Q237T0</accession>
<feature type="region of interest" description="Disordered" evidence="2">
    <location>
        <begin position="1456"/>
        <end position="1490"/>
    </location>
</feature>
<evidence type="ECO:0000256" key="2">
    <source>
        <dbReference type="SAM" id="MobiDB-lite"/>
    </source>
</evidence>
<dbReference type="CDD" id="cd00038">
    <property type="entry name" value="CAP_ED"/>
    <property type="match status" value="2"/>
</dbReference>
<feature type="region of interest" description="Disordered" evidence="2">
    <location>
        <begin position="506"/>
        <end position="548"/>
    </location>
</feature>
<dbReference type="InterPro" id="IPR014710">
    <property type="entry name" value="RmlC-like_jellyroll"/>
</dbReference>
<feature type="compositionally biased region" description="Polar residues" evidence="2">
    <location>
        <begin position="532"/>
        <end position="541"/>
    </location>
</feature>
<keyword evidence="5" id="KW-1185">Reference proteome</keyword>
<reference evidence="5" key="1">
    <citation type="journal article" date="2006" name="PLoS Biol.">
        <title>Macronuclear genome sequence of the ciliate Tetrahymena thermophila, a model eukaryote.</title>
        <authorList>
            <person name="Eisen J.A."/>
            <person name="Coyne R.S."/>
            <person name="Wu M."/>
            <person name="Wu D."/>
            <person name="Thiagarajan M."/>
            <person name="Wortman J.R."/>
            <person name="Badger J.H."/>
            <person name="Ren Q."/>
            <person name="Amedeo P."/>
            <person name="Jones K.M."/>
            <person name="Tallon L.J."/>
            <person name="Delcher A.L."/>
            <person name="Salzberg S.L."/>
            <person name="Silva J.C."/>
            <person name="Haas B.J."/>
            <person name="Majoros W.H."/>
            <person name="Farzad M."/>
            <person name="Carlton J.M."/>
            <person name="Smith R.K. Jr."/>
            <person name="Garg J."/>
            <person name="Pearlman R.E."/>
            <person name="Karrer K.M."/>
            <person name="Sun L."/>
            <person name="Manning G."/>
            <person name="Elde N.C."/>
            <person name="Turkewitz A.P."/>
            <person name="Asai D.J."/>
            <person name="Wilkes D.E."/>
            <person name="Wang Y."/>
            <person name="Cai H."/>
            <person name="Collins K."/>
            <person name="Stewart B.A."/>
            <person name="Lee S.R."/>
            <person name="Wilamowska K."/>
            <person name="Weinberg Z."/>
            <person name="Ruzzo W.L."/>
            <person name="Wloga D."/>
            <person name="Gaertig J."/>
            <person name="Frankel J."/>
            <person name="Tsao C.-C."/>
            <person name="Gorovsky M.A."/>
            <person name="Keeling P.J."/>
            <person name="Waller R.F."/>
            <person name="Patron N.J."/>
            <person name="Cherry J.M."/>
            <person name="Stover N.A."/>
            <person name="Krieger C.J."/>
            <person name="del Toro C."/>
            <person name="Ryder H.F."/>
            <person name="Williamson S.C."/>
            <person name="Barbeau R.A."/>
            <person name="Hamilton E.P."/>
            <person name="Orias E."/>
        </authorList>
    </citation>
    <scope>NUCLEOTIDE SEQUENCE [LARGE SCALE GENOMIC DNA]</scope>
    <source>
        <strain evidence="5">SB210</strain>
    </source>
</reference>
<keyword evidence="1" id="KW-0175">Coiled coil</keyword>
<feature type="domain" description="Cyclic nucleotide-binding" evidence="3">
    <location>
        <begin position="300"/>
        <end position="387"/>
    </location>
</feature>
<evidence type="ECO:0000313" key="5">
    <source>
        <dbReference type="Proteomes" id="UP000009168"/>
    </source>
</evidence>
<feature type="compositionally biased region" description="Basic and acidic residues" evidence="2">
    <location>
        <begin position="772"/>
        <end position="783"/>
    </location>
</feature>
<evidence type="ECO:0000256" key="1">
    <source>
        <dbReference type="SAM" id="Coils"/>
    </source>
</evidence>
<name>Q237T0_TETTS</name>
<dbReference type="HOGENOM" id="CLU_246481_0_0_1"/>
<dbReference type="KEGG" id="tet:TTHERM_00320050"/>
<dbReference type="InParanoid" id="Q237T0"/>
<sequence>MISILDESQQEILNVMRNIGDNKDRNENTIQIIRSFLTKTKLFKSIADEPDYQYILKQTSHILKYQKYKYGEFLFHQGELGDNLYFVLGGQGSVYLPKEDYELKTDLIYYQKIGQMDSESLKIQDKEDKSVTKNQTESQKNQSLVKNSCELNIQDFKNEQSNGIIDKNQKNVILENVNNMLTNRVKIQEDDDEVSILALNEKHQPRYFRISRDFAMYKRVRYERYLDHFGELAAEEQFNRRLASVVASSKDQDFEVAYISLKDFKVIFSTVIENLYLVQNTLCEQLINTSKKQTINFSYLFSETIKLERGQTIFTEGTPVNGIYIVRKGTISIKKAIIDQKSPIQLAILSQKDLFGHEDAFTNHQMTRTISAVSEAYGTEVQFAKIDDILAFLSNHKEFEKELKRKSELKISFYKKRITNIENLFKNNTKFQYQIDKKISKIPLDGEDQNAIFNKFLQNSREQLVSQEANTTIRSSQNIIQVSKLLEKSGSQIMEAGNVLKSRQLKSPQMVSKQSPKQQNIEIQQHKKKQESNQTQEQQRMQVFKGRNNLRTRSLINIRTQIPYDQNNNAASQLLIGKNNKQEIQETSLERAENQVEQKQQNIIQINKSPSSKLQRQATFSQYSSNKQTQQTLNNLEEARPSLEVDINLFNEKEQLEGKHVYQNKKISKKLKEAIAGQWNSKPENWTLDSIEKQIKINSQNLTSNKNQNNQSNTHSVAANQSKSLKLTYLHNDMDSFEYAKKFVILKRQHKKTQYLHQSQTNLSNLNTVEGYKKQQQAKEQKAKSPISSPQSRFDDKIKQMESNTEDPFFNPHISIQKFSRFLLNNQQTIKSIDILPNSNDLRSSKKFGTLGRLSLNEISSPMARSFISSQNIRKPSTSQSKCKTNDINKESLICGEKEKEEKQKIVKLRQCSSTVIDYNFDQDISEDFNEELQTSFLHQNKQTNQKEIFNLQKLQEENIKQEENQSEVNQNENKLNSSDKIQKQTDFSNKQTIARRLQYQNPQKRFSQQFDEKTYIPLIQFNGIQNNKENQALFSKDQNIENIDKNNKLLSHHKGFLLNISQSPIPKNNDSPNNLQKIFEEQASENKQENQQQQQHKMTESCPNRNRVLSHHAFSSEVDLENNQNNINENEIKYFLNANYVKMNESFSPIIIQKLQSQKQQTNISSHFSKHQISFVQPSTTFIDRCVSSHDSPMYQTNSFQKAKQINFGYSSSNTQQQLSKNCQQLLSRNIKSQIGAFRHSNKFALQQQQQSQMKANNLNNLQMQINSIQKQQLLSQNVNSIQTNLNSFVLKQLPVNIQINESKFYQVEGQEDLVSPIHHSSLSPNLRKTNIERIQSSSKQGRNNNSNQISSFNQHIDVRDSFSPSSKQNNNIQSDQFMKRFSIDTFNTPKDDSKNSNIKFTNTNDQSFNSHNTNSNTPKDIQTNKSTNKTLQGFSQQSNMLSNTKQLKKSLFNKEDQPKNNILSNAFPNKNKTASHSKQKSQESIRDDFNTPIQTLLGMKKRQNIHLSNKFNQNQYLCSNSDTPQNQLLTITPYQPLTSQSSAQNSILTKFNSSSINQIAQSQNN</sequence>